<dbReference type="AlphaFoldDB" id="A0A8J3WV22"/>
<organism evidence="1 2">
    <name type="scientific">Planobispora takensis</name>
    <dbReference type="NCBI Taxonomy" id="1367882"/>
    <lineage>
        <taxon>Bacteria</taxon>
        <taxon>Bacillati</taxon>
        <taxon>Actinomycetota</taxon>
        <taxon>Actinomycetes</taxon>
        <taxon>Streptosporangiales</taxon>
        <taxon>Streptosporangiaceae</taxon>
        <taxon>Planobispora</taxon>
    </lineage>
</organism>
<accession>A0A8J3WV22</accession>
<gene>
    <name evidence="1" type="ORF">Pta02_53640</name>
</gene>
<name>A0A8J3WV22_9ACTN</name>
<keyword evidence="2" id="KW-1185">Reference proteome</keyword>
<evidence type="ECO:0000313" key="1">
    <source>
        <dbReference type="EMBL" id="GII03356.1"/>
    </source>
</evidence>
<evidence type="ECO:0000313" key="2">
    <source>
        <dbReference type="Proteomes" id="UP000634476"/>
    </source>
</evidence>
<dbReference type="Proteomes" id="UP000634476">
    <property type="component" value="Unassembled WGS sequence"/>
</dbReference>
<sequence length="66" mass="6864">MHETYQPQELNPEVIESPSAAMTTGRHGAAAVAGGAGATRVTVRATAPVNVVTVLRIMAPPVRDQL</sequence>
<reference evidence="1" key="1">
    <citation type="submission" date="2021-01" db="EMBL/GenBank/DDBJ databases">
        <title>Whole genome shotgun sequence of Planobispora takensis NBRC 109077.</title>
        <authorList>
            <person name="Komaki H."/>
            <person name="Tamura T."/>
        </authorList>
    </citation>
    <scope>NUCLEOTIDE SEQUENCE</scope>
    <source>
        <strain evidence="1">NBRC 109077</strain>
    </source>
</reference>
<protein>
    <submittedName>
        <fullName evidence="1">Uncharacterized protein</fullName>
    </submittedName>
</protein>
<proteinExistence type="predicted"/>
<dbReference type="EMBL" id="BOOK01000038">
    <property type="protein sequence ID" value="GII03356.1"/>
    <property type="molecule type" value="Genomic_DNA"/>
</dbReference>
<comment type="caution">
    <text evidence="1">The sequence shown here is derived from an EMBL/GenBank/DDBJ whole genome shotgun (WGS) entry which is preliminary data.</text>
</comment>